<protein>
    <submittedName>
        <fullName evidence="1">Uncharacterized protein</fullName>
    </submittedName>
</protein>
<dbReference type="AlphaFoldDB" id="D7C149"/>
<dbReference type="EMBL" id="CP002047">
    <property type="protein sequence ID" value="ADI07950.1"/>
    <property type="molecule type" value="Genomic_DNA"/>
</dbReference>
<organism evidence="1 2">
    <name type="scientific">Streptomyces bingchenggensis (strain BCW-1)</name>
    <dbReference type="NCBI Taxonomy" id="749414"/>
    <lineage>
        <taxon>Bacteria</taxon>
        <taxon>Bacillati</taxon>
        <taxon>Actinomycetota</taxon>
        <taxon>Actinomycetes</taxon>
        <taxon>Kitasatosporales</taxon>
        <taxon>Streptomycetaceae</taxon>
        <taxon>Streptomyces</taxon>
    </lineage>
</organism>
<dbReference type="KEGG" id="sbh:SBI_04830"/>
<gene>
    <name evidence="1" type="ordered locus">SBI_04830</name>
</gene>
<evidence type="ECO:0000313" key="1">
    <source>
        <dbReference type="EMBL" id="ADI07950.1"/>
    </source>
</evidence>
<reference evidence="1 2" key="1">
    <citation type="journal article" date="2010" name="J. Bacteriol.">
        <title>Genome sequence of the milbemycin-producing bacterium Streptomyces bingchenggensis.</title>
        <authorList>
            <person name="Wang X.J."/>
            <person name="Yan Y.J."/>
            <person name="Zhang B."/>
            <person name="An J."/>
            <person name="Wang J.J."/>
            <person name="Tian J."/>
            <person name="Jiang L."/>
            <person name="Chen Y.H."/>
            <person name="Huang S.X."/>
            <person name="Yin M."/>
            <person name="Zhang J."/>
            <person name="Gao A.L."/>
            <person name="Liu C.X."/>
            <person name="Zhu Z.X."/>
            <person name="Xiang W.S."/>
        </authorList>
    </citation>
    <scope>NUCLEOTIDE SEQUENCE [LARGE SCALE GENOMIC DNA]</scope>
    <source>
        <strain evidence="1 2">BCW-1</strain>
    </source>
</reference>
<dbReference type="HOGENOM" id="CLU_1601715_0_0_11"/>
<accession>D7C149</accession>
<name>D7C149_STRBB</name>
<dbReference type="eggNOG" id="ENOG5031N37">
    <property type="taxonomic scope" value="Bacteria"/>
</dbReference>
<dbReference type="PATRIC" id="fig|749414.3.peg.4991"/>
<keyword evidence="2" id="KW-1185">Reference proteome</keyword>
<dbReference type="Proteomes" id="UP000000377">
    <property type="component" value="Chromosome"/>
</dbReference>
<proteinExistence type="predicted"/>
<dbReference type="STRING" id="749414.SBI_04830"/>
<sequence length="166" mass="18558">MGFEHSSWGAESAAINYRQDMDIIDDVLLRKQLATITSPDSQDSIDERVSEVRTIREEAGLPPSGGAPDRITFSTVVKASRGRSLDDDGEVVEVWMVHDRYGTEQGKGGDSNPLKNQLDCLIVKWQDGDWKLTDEPKYVKLKSSPSAYFPDSKFAFKDGWREVGSE</sequence>
<evidence type="ECO:0000313" key="2">
    <source>
        <dbReference type="Proteomes" id="UP000000377"/>
    </source>
</evidence>